<dbReference type="EMBL" id="RXIL01000001">
    <property type="protein sequence ID" value="RZN73917.1"/>
    <property type="molecule type" value="Genomic_DNA"/>
</dbReference>
<dbReference type="PIRSF" id="PIRSF005639">
    <property type="entry name" value="Glut_amidoT_SNO"/>
    <property type="match status" value="1"/>
</dbReference>
<dbReference type="EC" id="3.5.1.2" evidence="7"/>
<dbReference type="CDD" id="cd01749">
    <property type="entry name" value="GATase1_PB"/>
    <property type="match status" value="1"/>
</dbReference>
<evidence type="ECO:0000256" key="6">
    <source>
        <dbReference type="ARBA" id="ARBA00049534"/>
    </source>
</evidence>
<dbReference type="FunFam" id="3.40.50.880:FF:000010">
    <property type="entry name" value="uncharacterized protein LOC100176842 isoform X2"/>
    <property type="match status" value="1"/>
</dbReference>
<evidence type="ECO:0000256" key="7">
    <source>
        <dbReference type="HAMAP-Rule" id="MF_01615"/>
    </source>
</evidence>
<dbReference type="Pfam" id="PF01174">
    <property type="entry name" value="SNO"/>
    <property type="match status" value="1"/>
</dbReference>
<dbReference type="AlphaFoldDB" id="A0A520KZ44"/>
<evidence type="ECO:0000256" key="5">
    <source>
        <dbReference type="ARBA" id="ARBA00023239"/>
    </source>
</evidence>
<reference evidence="10 11" key="1">
    <citation type="journal article" date="2019" name="Nat. Microbiol.">
        <title>Wide diversity of methane and short-chain alkane metabolisms in uncultured archaea.</title>
        <authorList>
            <person name="Borrel G."/>
            <person name="Adam P.S."/>
            <person name="McKay L.J."/>
            <person name="Chen L.X."/>
            <person name="Sierra-Garcia I.N."/>
            <person name="Sieber C.M."/>
            <person name="Letourneur Q."/>
            <person name="Ghozlane A."/>
            <person name="Andersen G.L."/>
            <person name="Li W.J."/>
            <person name="Hallam S.J."/>
            <person name="Muyzer G."/>
            <person name="de Oliveira V.M."/>
            <person name="Inskeep W.P."/>
            <person name="Banfield J.F."/>
            <person name="Gribaldo S."/>
        </authorList>
    </citation>
    <scope>NUCLEOTIDE SEQUENCE [LARGE SCALE GENOMIC DNA]</scope>
    <source>
        <strain evidence="10">NM1b</strain>
    </source>
</reference>
<dbReference type="PANTHER" id="PTHR31559">
    <property type="entry name" value="PYRIDOXAL 5'-PHOSPHATE SYNTHASE SUBUNIT SNO"/>
    <property type="match status" value="1"/>
</dbReference>
<name>A0A520KZ44_9EURY</name>
<evidence type="ECO:0000256" key="3">
    <source>
        <dbReference type="ARBA" id="ARBA00022898"/>
    </source>
</evidence>
<dbReference type="Gene3D" id="3.40.50.880">
    <property type="match status" value="1"/>
</dbReference>
<proteinExistence type="inferred from homology"/>
<dbReference type="PROSITE" id="PS51130">
    <property type="entry name" value="PDXT_SNO_2"/>
    <property type="match status" value="1"/>
</dbReference>
<comment type="catalytic activity">
    <reaction evidence="6 7">
        <text>L-glutamine + H2O = L-glutamate + NH4(+)</text>
        <dbReference type="Rhea" id="RHEA:15889"/>
        <dbReference type="ChEBI" id="CHEBI:15377"/>
        <dbReference type="ChEBI" id="CHEBI:28938"/>
        <dbReference type="ChEBI" id="CHEBI:29985"/>
        <dbReference type="ChEBI" id="CHEBI:58359"/>
        <dbReference type="EC" id="3.5.1.2"/>
    </reaction>
</comment>
<dbReference type="Proteomes" id="UP000320766">
    <property type="component" value="Unassembled WGS sequence"/>
</dbReference>
<keyword evidence="2 7" id="KW-0378">Hydrolase</keyword>
<evidence type="ECO:0000256" key="8">
    <source>
        <dbReference type="PIRSR" id="PIRSR005639-1"/>
    </source>
</evidence>
<comment type="similarity">
    <text evidence="1 7">Belongs to the glutaminase PdxT/SNO family.</text>
</comment>
<sequence length="192" mass="21021">MRLGVISIQGNVSEHIDAFRKVFDGEVMRVQNRGDARCCDGLVIPGGESTTIGKALEMKGMRDEIKKLGEDGTPMMGTCAGLILLSKEVYGGERSDLLGLLGVTIERNAYGRQRESFEAEICADSIGKAPFNAVFIRAPLIRGVDNGVKVLAEYDGRPVAVREKNILGLSFHPELSEDLRFQKLFLEMVESS</sequence>
<gene>
    <name evidence="7 10" type="primary">pdxT</name>
    <name evidence="10" type="ORF">EF807_00145</name>
</gene>
<dbReference type="GO" id="GO:0042823">
    <property type="term" value="P:pyridoxal phosphate biosynthetic process"/>
    <property type="evidence" value="ECO:0007669"/>
    <property type="project" value="UniProtKB-UniRule"/>
</dbReference>
<evidence type="ECO:0000256" key="4">
    <source>
        <dbReference type="ARBA" id="ARBA00022962"/>
    </source>
</evidence>
<evidence type="ECO:0000256" key="9">
    <source>
        <dbReference type="PIRSR" id="PIRSR005639-2"/>
    </source>
</evidence>
<protein>
    <recommendedName>
        <fullName evidence="7">Pyridoxal 5'-phosphate synthase subunit PdxT</fullName>
        <ecNumber evidence="7">4.3.3.6</ecNumber>
    </recommendedName>
    <alternativeName>
        <fullName evidence="7">Pdx2</fullName>
    </alternativeName>
    <alternativeName>
        <fullName evidence="7">Pyridoxal 5'-phosphate synthase glutaminase subunit</fullName>
        <ecNumber evidence="7">3.5.1.2</ecNumber>
    </alternativeName>
</protein>
<evidence type="ECO:0000256" key="2">
    <source>
        <dbReference type="ARBA" id="ARBA00022801"/>
    </source>
</evidence>
<keyword evidence="4 7" id="KW-0315">Glutamine amidotransferase</keyword>
<keyword evidence="5 7" id="KW-0456">Lyase</keyword>
<feature type="active site" description="Charge relay system" evidence="7 8">
    <location>
        <position position="174"/>
    </location>
</feature>
<keyword evidence="3 7" id="KW-0663">Pyridoxal phosphate</keyword>
<comment type="subunit">
    <text evidence="7">In the presence of PdxS, forms a dodecamer of heterodimers. Only shows activity in the heterodimer.</text>
</comment>
<dbReference type="EC" id="4.3.3.6" evidence="7"/>
<dbReference type="NCBIfam" id="TIGR03800">
    <property type="entry name" value="PLP_synth_Pdx2"/>
    <property type="match status" value="1"/>
</dbReference>
<feature type="active site" description="Nucleophile" evidence="7 8">
    <location>
        <position position="79"/>
    </location>
</feature>
<feature type="binding site" evidence="7 9">
    <location>
        <position position="107"/>
    </location>
    <ligand>
        <name>L-glutamine</name>
        <dbReference type="ChEBI" id="CHEBI:58359"/>
    </ligand>
</feature>
<dbReference type="PANTHER" id="PTHR31559:SF0">
    <property type="entry name" value="PYRIDOXAL 5'-PHOSPHATE SYNTHASE SUBUNIT SNO1-RELATED"/>
    <property type="match status" value="1"/>
</dbReference>
<dbReference type="InterPro" id="IPR021196">
    <property type="entry name" value="PdxT/SNO_CS"/>
</dbReference>
<dbReference type="GO" id="GO:0036381">
    <property type="term" value="F:pyridoxal 5'-phosphate synthase (glutamine hydrolysing) activity"/>
    <property type="evidence" value="ECO:0007669"/>
    <property type="project" value="UniProtKB-UniRule"/>
</dbReference>
<evidence type="ECO:0000313" key="10">
    <source>
        <dbReference type="EMBL" id="RZN73917.1"/>
    </source>
</evidence>
<comment type="caution">
    <text evidence="10">The sequence shown here is derived from an EMBL/GenBank/DDBJ whole genome shotgun (WGS) entry which is preliminary data.</text>
</comment>
<dbReference type="GO" id="GO:0006543">
    <property type="term" value="P:L-glutamine catabolic process"/>
    <property type="evidence" value="ECO:0007669"/>
    <property type="project" value="UniProtKB-UniRule"/>
</dbReference>
<dbReference type="InterPro" id="IPR002161">
    <property type="entry name" value="PdxT/SNO"/>
</dbReference>
<evidence type="ECO:0000256" key="1">
    <source>
        <dbReference type="ARBA" id="ARBA00008345"/>
    </source>
</evidence>
<feature type="binding site" evidence="7 9">
    <location>
        <begin position="136"/>
        <end position="137"/>
    </location>
    <ligand>
        <name>L-glutamine</name>
        <dbReference type="ChEBI" id="CHEBI:58359"/>
    </ligand>
</feature>
<comment type="function">
    <text evidence="7">Catalyzes the hydrolysis of glutamine to glutamate and ammonia as part of the biosynthesis of pyridoxal 5'-phosphate. The resulting ammonia molecule is channeled to the active site of PdxS.</text>
</comment>
<dbReference type="SUPFAM" id="SSF52317">
    <property type="entry name" value="Class I glutamine amidotransferase-like"/>
    <property type="match status" value="1"/>
</dbReference>
<dbReference type="HAMAP" id="MF_01615">
    <property type="entry name" value="PdxT"/>
    <property type="match status" value="1"/>
</dbReference>
<comment type="pathway">
    <text evidence="7">Cofactor biosynthesis; pyridoxal 5'-phosphate biosynthesis.</text>
</comment>
<accession>A0A520KZ44</accession>
<dbReference type="GO" id="GO:0005829">
    <property type="term" value="C:cytosol"/>
    <property type="evidence" value="ECO:0007669"/>
    <property type="project" value="TreeGrafter"/>
</dbReference>
<dbReference type="UniPathway" id="UPA00245"/>
<organism evidence="10 11">
    <name type="scientific">Candidatus Methanolliviera hydrocarbonicum</name>
    <dbReference type="NCBI Taxonomy" id="2491085"/>
    <lineage>
        <taxon>Archaea</taxon>
        <taxon>Methanobacteriati</taxon>
        <taxon>Methanobacteriota</taxon>
        <taxon>Candidatus Methanoliparia</taxon>
        <taxon>Candidatus Methanoliparales</taxon>
        <taxon>Candidatus Methanollivieraceae</taxon>
        <taxon>Candidatus Methanolliviera</taxon>
    </lineage>
</organism>
<dbReference type="GO" id="GO:0004359">
    <property type="term" value="F:glutaminase activity"/>
    <property type="evidence" value="ECO:0007669"/>
    <property type="project" value="UniProtKB-UniRule"/>
</dbReference>
<feature type="active site" description="Charge relay system" evidence="7 8">
    <location>
        <position position="172"/>
    </location>
</feature>
<dbReference type="InterPro" id="IPR029062">
    <property type="entry name" value="Class_I_gatase-like"/>
</dbReference>
<feature type="binding site" evidence="7 9">
    <location>
        <begin position="47"/>
        <end position="49"/>
    </location>
    <ligand>
        <name>L-glutamine</name>
        <dbReference type="ChEBI" id="CHEBI:58359"/>
    </ligand>
</feature>
<evidence type="ECO:0000313" key="11">
    <source>
        <dbReference type="Proteomes" id="UP000320766"/>
    </source>
</evidence>
<dbReference type="GO" id="GO:0008614">
    <property type="term" value="P:pyridoxine metabolic process"/>
    <property type="evidence" value="ECO:0007669"/>
    <property type="project" value="TreeGrafter"/>
</dbReference>
<dbReference type="PROSITE" id="PS01236">
    <property type="entry name" value="PDXT_SNO_1"/>
    <property type="match status" value="1"/>
</dbReference>
<dbReference type="GO" id="GO:1903600">
    <property type="term" value="C:glutaminase complex"/>
    <property type="evidence" value="ECO:0007669"/>
    <property type="project" value="TreeGrafter"/>
</dbReference>
<comment type="catalytic activity">
    <reaction evidence="7">
        <text>aldehydo-D-ribose 5-phosphate + D-glyceraldehyde 3-phosphate + L-glutamine = pyridoxal 5'-phosphate + L-glutamate + phosphate + 3 H2O + H(+)</text>
        <dbReference type="Rhea" id="RHEA:31507"/>
        <dbReference type="ChEBI" id="CHEBI:15377"/>
        <dbReference type="ChEBI" id="CHEBI:15378"/>
        <dbReference type="ChEBI" id="CHEBI:29985"/>
        <dbReference type="ChEBI" id="CHEBI:43474"/>
        <dbReference type="ChEBI" id="CHEBI:58273"/>
        <dbReference type="ChEBI" id="CHEBI:58359"/>
        <dbReference type="ChEBI" id="CHEBI:59776"/>
        <dbReference type="ChEBI" id="CHEBI:597326"/>
        <dbReference type="EC" id="4.3.3.6"/>
    </reaction>
</comment>
<dbReference type="PROSITE" id="PS51273">
    <property type="entry name" value="GATASE_TYPE_1"/>
    <property type="match status" value="1"/>
</dbReference>